<sequence>MTRADRRVAGLILAGGASRRMGRPKALVELDGRTFVGIGVELLRTSGCAPVLVVDGAHPLDPGLGAIAGAELVHNSQWQRGPLSSLQLGLARALELEPGLDALLVHHVERPRIAAQTVAALLARAGDEPECVWQPSFAGRSGHPVVWPRALFEALASLDAGRETARTLLRGPALARRRKLEVDDAGVLDNIDTPEQLAGL</sequence>
<feature type="domain" description="MobA-like NTP transferase" evidence="1">
    <location>
        <begin position="10"/>
        <end position="170"/>
    </location>
</feature>
<dbReference type="GO" id="GO:0016491">
    <property type="term" value="F:oxidoreductase activity"/>
    <property type="evidence" value="ECO:0007669"/>
    <property type="project" value="UniProtKB-KW"/>
</dbReference>
<organism evidence="2 3">
    <name type="scientific">Enhygromyxa salina</name>
    <dbReference type="NCBI Taxonomy" id="215803"/>
    <lineage>
        <taxon>Bacteria</taxon>
        <taxon>Pseudomonadati</taxon>
        <taxon>Myxococcota</taxon>
        <taxon>Polyangia</taxon>
        <taxon>Nannocystales</taxon>
        <taxon>Nannocystaceae</taxon>
        <taxon>Enhygromyxa</taxon>
    </lineage>
</organism>
<dbReference type="EMBL" id="PVNL01000094">
    <property type="protein sequence ID" value="PRQ05469.1"/>
    <property type="molecule type" value="Genomic_DNA"/>
</dbReference>
<dbReference type="EC" id="1.1.1.328" evidence="2"/>
<evidence type="ECO:0000259" key="1">
    <source>
        <dbReference type="Pfam" id="PF12804"/>
    </source>
</evidence>
<accession>A0A2S9YK38</accession>
<keyword evidence="2" id="KW-0560">Oxidoreductase</keyword>
<dbReference type="PANTHER" id="PTHR43777:SF1">
    <property type="entry name" value="MOLYBDENUM COFACTOR CYTIDYLYLTRANSFERASE"/>
    <property type="match status" value="1"/>
</dbReference>
<proteinExistence type="predicted"/>
<dbReference type="Proteomes" id="UP000238823">
    <property type="component" value="Unassembled WGS sequence"/>
</dbReference>
<protein>
    <submittedName>
        <fullName evidence="2">Nicotine blue oxidoreductase</fullName>
        <ecNumber evidence="2">1.1.1.328</ecNumber>
    </submittedName>
</protein>
<evidence type="ECO:0000313" key="2">
    <source>
        <dbReference type="EMBL" id="PRQ05469.1"/>
    </source>
</evidence>
<name>A0A2S9YK38_9BACT</name>
<dbReference type="GO" id="GO:0016779">
    <property type="term" value="F:nucleotidyltransferase activity"/>
    <property type="evidence" value="ECO:0007669"/>
    <property type="project" value="UniProtKB-ARBA"/>
</dbReference>
<gene>
    <name evidence="2" type="primary">nboR</name>
    <name evidence="2" type="ORF">ENSA7_45870</name>
</gene>
<dbReference type="OrthoDB" id="9779263at2"/>
<dbReference type="AlphaFoldDB" id="A0A2S9YK38"/>
<comment type="caution">
    <text evidence="2">The sequence shown here is derived from an EMBL/GenBank/DDBJ whole genome shotgun (WGS) entry which is preliminary data.</text>
</comment>
<dbReference type="RefSeq" id="WP_146158038.1">
    <property type="nucleotide sequence ID" value="NZ_PVNL01000094.1"/>
</dbReference>
<dbReference type="CDD" id="cd04182">
    <property type="entry name" value="GT_2_like_f"/>
    <property type="match status" value="1"/>
</dbReference>
<evidence type="ECO:0000313" key="3">
    <source>
        <dbReference type="Proteomes" id="UP000238823"/>
    </source>
</evidence>
<dbReference type="InterPro" id="IPR025877">
    <property type="entry name" value="MobA-like_NTP_Trfase"/>
</dbReference>
<dbReference type="SUPFAM" id="SSF53448">
    <property type="entry name" value="Nucleotide-diphospho-sugar transferases"/>
    <property type="match status" value="1"/>
</dbReference>
<dbReference type="Gene3D" id="3.90.550.10">
    <property type="entry name" value="Spore Coat Polysaccharide Biosynthesis Protein SpsA, Chain A"/>
    <property type="match status" value="1"/>
</dbReference>
<dbReference type="PANTHER" id="PTHR43777">
    <property type="entry name" value="MOLYBDENUM COFACTOR CYTIDYLYLTRANSFERASE"/>
    <property type="match status" value="1"/>
</dbReference>
<reference evidence="2 3" key="1">
    <citation type="submission" date="2018-03" db="EMBL/GenBank/DDBJ databases">
        <title>Draft Genome Sequences of the Obligatory Marine Myxobacteria Enhygromyxa salina SWB007.</title>
        <authorList>
            <person name="Poehlein A."/>
            <person name="Moghaddam J.A."/>
            <person name="Harms H."/>
            <person name="Alanjari M."/>
            <person name="Koenig G.M."/>
            <person name="Daniel R."/>
            <person name="Schaeberle T.F."/>
        </authorList>
    </citation>
    <scope>NUCLEOTIDE SEQUENCE [LARGE SCALE GENOMIC DNA]</scope>
    <source>
        <strain evidence="2 3">SWB007</strain>
    </source>
</reference>
<dbReference type="Pfam" id="PF12804">
    <property type="entry name" value="NTP_transf_3"/>
    <property type="match status" value="1"/>
</dbReference>
<dbReference type="InterPro" id="IPR029044">
    <property type="entry name" value="Nucleotide-diphossugar_trans"/>
</dbReference>